<dbReference type="AlphaFoldDB" id="A0A090L4H4"/>
<organism evidence="4">
    <name type="scientific">Strongyloides ratti</name>
    <name type="common">Parasitic roundworm</name>
    <dbReference type="NCBI Taxonomy" id="34506"/>
    <lineage>
        <taxon>Eukaryota</taxon>
        <taxon>Metazoa</taxon>
        <taxon>Ecdysozoa</taxon>
        <taxon>Nematoda</taxon>
        <taxon>Chromadorea</taxon>
        <taxon>Rhabditida</taxon>
        <taxon>Tylenchina</taxon>
        <taxon>Panagrolaimomorpha</taxon>
        <taxon>Strongyloidoidea</taxon>
        <taxon>Strongyloididae</taxon>
        <taxon>Strongyloides</taxon>
    </lineage>
</organism>
<evidence type="ECO:0000256" key="2">
    <source>
        <dbReference type="SAM" id="SignalP"/>
    </source>
</evidence>
<dbReference type="GeneID" id="36376982"/>
<dbReference type="Gene3D" id="2.10.25.10">
    <property type="entry name" value="Laminin"/>
    <property type="match status" value="1"/>
</dbReference>
<sequence>MLSTNFCFLFVLLFLIGNISIKSNPVTTSPKECRENEVYLECGPCNERRCYTIYFFVDPCKFNKCYPPGCYCKDGYGRKSLEDDTCTLLSTCQKNVF</sequence>
<protein>
    <submittedName>
        <fullName evidence="4 6">Trypsin Inhibitor-like, cysteine rich domain-containing protein</fullName>
    </submittedName>
</protein>
<dbReference type="InterPro" id="IPR036084">
    <property type="entry name" value="Ser_inhib-like_sf"/>
</dbReference>
<name>A0A090L4H4_STRRB</name>
<evidence type="ECO:0000256" key="1">
    <source>
        <dbReference type="ARBA" id="ARBA00022900"/>
    </source>
</evidence>
<dbReference type="WormBase" id="SRAE_1000287000">
    <property type="protein sequence ID" value="SRP11306"/>
    <property type="gene ID" value="WBGene00259487"/>
</dbReference>
<evidence type="ECO:0000259" key="3">
    <source>
        <dbReference type="Pfam" id="PF01826"/>
    </source>
</evidence>
<evidence type="ECO:0000313" key="4">
    <source>
        <dbReference type="EMBL" id="CEF64617.1"/>
    </source>
</evidence>
<dbReference type="WBParaSite" id="SRAE_1000287000.1">
    <property type="protein sequence ID" value="SRAE_1000287000.1"/>
    <property type="gene ID" value="WBGene00259487"/>
</dbReference>
<keyword evidence="1" id="KW-0646">Protease inhibitor</keyword>
<dbReference type="GO" id="GO:0004867">
    <property type="term" value="F:serine-type endopeptidase inhibitor activity"/>
    <property type="evidence" value="ECO:0007669"/>
    <property type="project" value="UniProtKB-KW"/>
</dbReference>
<dbReference type="CTD" id="36376982"/>
<evidence type="ECO:0000313" key="6">
    <source>
        <dbReference type="WBParaSite" id="SRAE_1000287000.1"/>
    </source>
</evidence>
<dbReference type="InterPro" id="IPR002919">
    <property type="entry name" value="TIL_dom"/>
</dbReference>
<dbReference type="SUPFAM" id="SSF57567">
    <property type="entry name" value="Serine protease inhibitors"/>
    <property type="match status" value="1"/>
</dbReference>
<keyword evidence="5" id="KW-1185">Reference proteome</keyword>
<reference evidence="4 5" key="1">
    <citation type="submission" date="2014-09" db="EMBL/GenBank/DDBJ databases">
        <authorList>
            <person name="Martin A.A."/>
        </authorList>
    </citation>
    <scope>NUCLEOTIDE SEQUENCE</scope>
    <source>
        <strain evidence="5">ED321</strain>
        <strain evidence="4">ED321 Heterogonic</strain>
    </source>
</reference>
<gene>
    <name evidence="4 6 7" type="ORF">SRAE_1000287000</name>
</gene>
<dbReference type="Proteomes" id="UP000035682">
    <property type="component" value="Unplaced"/>
</dbReference>
<proteinExistence type="predicted"/>
<keyword evidence="2" id="KW-0732">Signal</keyword>
<evidence type="ECO:0000313" key="7">
    <source>
        <dbReference type="WormBase" id="SRAE_1000287000"/>
    </source>
</evidence>
<feature type="chain" id="PRO_5015030431" evidence="2">
    <location>
        <begin position="24"/>
        <end position="97"/>
    </location>
</feature>
<feature type="domain" description="TIL" evidence="3">
    <location>
        <begin position="33"/>
        <end position="92"/>
    </location>
</feature>
<reference evidence="6" key="2">
    <citation type="submission" date="2020-12" db="UniProtKB">
        <authorList>
            <consortium name="WormBaseParasite"/>
        </authorList>
    </citation>
    <scope>IDENTIFICATION</scope>
</reference>
<dbReference type="RefSeq" id="XP_024503818.1">
    <property type="nucleotide sequence ID" value="XM_024649997.1"/>
</dbReference>
<feature type="signal peptide" evidence="2">
    <location>
        <begin position="1"/>
        <end position="23"/>
    </location>
</feature>
<accession>A0A090L4H4</accession>
<dbReference type="EMBL" id="LN609528">
    <property type="protein sequence ID" value="CEF64617.1"/>
    <property type="molecule type" value="Genomic_DNA"/>
</dbReference>
<evidence type="ECO:0000313" key="5">
    <source>
        <dbReference type="Proteomes" id="UP000035682"/>
    </source>
</evidence>
<keyword evidence="1" id="KW-0722">Serine protease inhibitor</keyword>
<dbReference type="Pfam" id="PF01826">
    <property type="entry name" value="TIL"/>
    <property type="match status" value="1"/>
</dbReference>
<dbReference type="OrthoDB" id="5912264at2759"/>